<name>A0AAW9D1M6_BURTH</name>
<gene>
    <name evidence="1" type="ORF">C7S16_1851</name>
</gene>
<accession>A0AAW9D1M6</accession>
<comment type="caution">
    <text evidence="1">The sequence shown here is derived from an EMBL/GenBank/DDBJ whole genome shotgun (WGS) entry which is preliminary data.</text>
</comment>
<proteinExistence type="predicted"/>
<reference evidence="1" key="1">
    <citation type="submission" date="2018-08" db="EMBL/GenBank/DDBJ databases">
        <title>Identification of Burkholderia cepacia strains that express a Burkholderia pseudomallei-like capsular polysaccharide.</title>
        <authorList>
            <person name="Burtnick M.N."/>
            <person name="Vongsouvath M."/>
            <person name="Newton P."/>
            <person name="Wuthiekanun V."/>
            <person name="Limmathurotsakul D."/>
            <person name="Brett P.J."/>
            <person name="Chantratita N."/>
            <person name="Dance D.A."/>
        </authorList>
    </citation>
    <scope>NUCLEOTIDE SEQUENCE</scope>
    <source>
        <strain evidence="1">SBXCC001</strain>
    </source>
</reference>
<sequence length="37" mass="4309">MRSAIQCIDHFLSYMNINTLHTIFTSSLISKIPLRNE</sequence>
<dbReference type="EMBL" id="QXCT01000002">
    <property type="protein sequence ID" value="MDW9253959.1"/>
    <property type="molecule type" value="Genomic_DNA"/>
</dbReference>
<evidence type="ECO:0000313" key="2">
    <source>
        <dbReference type="Proteomes" id="UP001272137"/>
    </source>
</evidence>
<protein>
    <submittedName>
        <fullName evidence="1">Uncharacterized protein</fullName>
    </submittedName>
</protein>
<organism evidence="1 2">
    <name type="scientific">Burkholderia thailandensis</name>
    <dbReference type="NCBI Taxonomy" id="57975"/>
    <lineage>
        <taxon>Bacteria</taxon>
        <taxon>Pseudomonadati</taxon>
        <taxon>Pseudomonadota</taxon>
        <taxon>Betaproteobacteria</taxon>
        <taxon>Burkholderiales</taxon>
        <taxon>Burkholderiaceae</taxon>
        <taxon>Burkholderia</taxon>
        <taxon>pseudomallei group</taxon>
    </lineage>
</organism>
<dbReference type="Proteomes" id="UP001272137">
    <property type="component" value="Unassembled WGS sequence"/>
</dbReference>
<dbReference type="AlphaFoldDB" id="A0AAW9D1M6"/>
<evidence type="ECO:0000313" key="1">
    <source>
        <dbReference type="EMBL" id="MDW9253959.1"/>
    </source>
</evidence>